<feature type="transmembrane region" description="Helical" evidence="7">
    <location>
        <begin position="40"/>
        <end position="58"/>
    </location>
</feature>
<dbReference type="InterPro" id="IPR002771">
    <property type="entry name" value="Multi_antbiot-R_MarC"/>
</dbReference>
<evidence type="ECO:0000256" key="6">
    <source>
        <dbReference type="ARBA" id="ARBA00023136"/>
    </source>
</evidence>
<organism evidence="8 9">
    <name type="scientific">Bauldia litoralis</name>
    <dbReference type="NCBI Taxonomy" id="665467"/>
    <lineage>
        <taxon>Bacteria</taxon>
        <taxon>Pseudomonadati</taxon>
        <taxon>Pseudomonadota</taxon>
        <taxon>Alphaproteobacteria</taxon>
        <taxon>Hyphomicrobiales</taxon>
        <taxon>Kaistiaceae</taxon>
        <taxon>Bauldia</taxon>
    </lineage>
</organism>
<feature type="transmembrane region" description="Helical" evidence="7">
    <location>
        <begin position="64"/>
        <end position="90"/>
    </location>
</feature>
<sequence>MIETIVHSFVTLFVTADPISIVPLFIVVTAGLNAAERNQVALRSVLIAGVILVAFALLGDEIIAFFGITIQAFEVAGGMLLFFTAFGMVFGSSSSEPQKPGANADGALTQIAVFPLAIPMMAGPGAISATILLSARAHGWLGIVELVAVILALMALIYAVLMMSGRIDRLLGDTGRVVVSKLLGVILAALAIQFIGDGVTKFAEEIAKAAA</sequence>
<evidence type="ECO:0000313" key="9">
    <source>
        <dbReference type="Proteomes" id="UP000199071"/>
    </source>
</evidence>
<comment type="subcellular location">
    <subcellularLocation>
        <location evidence="1 7">Cell membrane</location>
        <topology evidence="1 7">Multi-pass membrane protein</topology>
    </subcellularLocation>
</comment>
<gene>
    <name evidence="8" type="ORF">SAMN02982931_01260</name>
</gene>
<keyword evidence="9" id="KW-1185">Reference proteome</keyword>
<feature type="transmembrane region" description="Helical" evidence="7">
    <location>
        <begin position="175"/>
        <end position="195"/>
    </location>
</feature>
<dbReference type="PANTHER" id="PTHR33508">
    <property type="entry name" value="UPF0056 MEMBRANE PROTEIN YHCE"/>
    <property type="match status" value="1"/>
</dbReference>
<keyword evidence="6 7" id="KW-0472">Membrane</keyword>
<keyword evidence="5 7" id="KW-1133">Transmembrane helix</keyword>
<dbReference type="RefSeq" id="WP_090875530.1">
    <property type="nucleotide sequence ID" value="NZ_FMXQ01000002.1"/>
</dbReference>
<dbReference type="GO" id="GO:0005886">
    <property type="term" value="C:plasma membrane"/>
    <property type="evidence" value="ECO:0007669"/>
    <property type="project" value="UniProtKB-SubCell"/>
</dbReference>
<name>A0A1G6B5S4_9HYPH</name>
<keyword evidence="4 7" id="KW-0812">Transmembrane</keyword>
<comment type="similarity">
    <text evidence="2 7">Belongs to the UPF0056 (MarC) family.</text>
</comment>
<dbReference type="NCBIfam" id="TIGR00427">
    <property type="entry name" value="NAAT family transporter"/>
    <property type="match status" value="1"/>
</dbReference>
<evidence type="ECO:0000256" key="7">
    <source>
        <dbReference type="RuleBase" id="RU362048"/>
    </source>
</evidence>
<proteinExistence type="inferred from homology"/>
<accession>A0A1G6B5S4</accession>
<dbReference type="AlphaFoldDB" id="A0A1G6B5S4"/>
<evidence type="ECO:0000256" key="3">
    <source>
        <dbReference type="ARBA" id="ARBA00022475"/>
    </source>
</evidence>
<feature type="transmembrane region" description="Helical" evidence="7">
    <location>
        <begin position="111"/>
        <end position="133"/>
    </location>
</feature>
<dbReference type="Pfam" id="PF01914">
    <property type="entry name" value="MarC"/>
    <property type="match status" value="1"/>
</dbReference>
<evidence type="ECO:0000256" key="4">
    <source>
        <dbReference type="ARBA" id="ARBA00022692"/>
    </source>
</evidence>
<feature type="transmembrane region" description="Helical" evidence="7">
    <location>
        <begin position="139"/>
        <end position="163"/>
    </location>
</feature>
<dbReference type="OrthoDB" id="21094at2"/>
<feature type="transmembrane region" description="Helical" evidence="7">
    <location>
        <begin position="6"/>
        <end position="28"/>
    </location>
</feature>
<protein>
    <recommendedName>
        <fullName evidence="7">UPF0056 membrane protein</fullName>
    </recommendedName>
</protein>
<evidence type="ECO:0000313" key="8">
    <source>
        <dbReference type="EMBL" id="SDB15932.1"/>
    </source>
</evidence>
<dbReference type="EMBL" id="FMXQ01000002">
    <property type="protein sequence ID" value="SDB15932.1"/>
    <property type="molecule type" value="Genomic_DNA"/>
</dbReference>
<evidence type="ECO:0000256" key="5">
    <source>
        <dbReference type="ARBA" id="ARBA00022989"/>
    </source>
</evidence>
<evidence type="ECO:0000256" key="1">
    <source>
        <dbReference type="ARBA" id="ARBA00004651"/>
    </source>
</evidence>
<dbReference type="Proteomes" id="UP000199071">
    <property type="component" value="Unassembled WGS sequence"/>
</dbReference>
<dbReference type="STRING" id="665467.SAMN02982931_01260"/>
<reference evidence="8 9" key="1">
    <citation type="submission" date="2016-10" db="EMBL/GenBank/DDBJ databases">
        <authorList>
            <person name="de Groot N.N."/>
        </authorList>
    </citation>
    <scope>NUCLEOTIDE SEQUENCE [LARGE SCALE GENOMIC DNA]</scope>
    <source>
        <strain evidence="8 9">ATCC 35022</strain>
    </source>
</reference>
<evidence type="ECO:0000256" key="2">
    <source>
        <dbReference type="ARBA" id="ARBA00009784"/>
    </source>
</evidence>
<keyword evidence="3" id="KW-1003">Cell membrane</keyword>
<dbReference type="PANTHER" id="PTHR33508:SF1">
    <property type="entry name" value="UPF0056 MEMBRANE PROTEIN YHCE"/>
    <property type="match status" value="1"/>
</dbReference>